<dbReference type="Pfam" id="PF00005">
    <property type="entry name" value="ABC_tran"/>
    <property type="match status" value="2"/>
</dbReference>
<proteinExistence type="inferred from homology"/>
<dbReference type="InterPro" id="IPR050095">
    <property type="entry name" value="ECF_ABC_transporter_ATP-bd"/>
</dbReference>
<dbReference type="AlphaFoldDB" id="A0A3G6IWN6"/>
<sequence>MALCTHYCLGLHRGGDLMQEQQGQHSRRYIWGASGSGLSQYAWEMAEHTGAAWVGNDAAAHISLLRATVEQELAFGMEQLAVPRDEMFARIAKAAEQWGLTPLLQRDPASLSTGQTRRVAIASALLVQPSGLVLDCPLDGCDTAAQATLAQVINGFDGEVSICDRRWTVLADDAESFEYREGVLHPMQPPRPQLQQGSYLPLEQGVEAAAQDNDVVLNEVIVHRGERKAGRGGGRSGWRGAGSKPGRGAGPKAERGAAPTFALGPVSLRFPAGAITHLRGANGCGKTTLMLAAAGLIPHQGQVQAPTIGWVPTAMDQAFSQPSALREVSLGSDQAHAEAALAWCGLEEVAQLHPLDLPSSQRRLLAFACAIVRGPGAIFLDEPTVGLDTAGIEQLAVLMQRFVQGKWHEHLRERGLAALHEGLPSVVWSCHEQDFAHISDFVVDLPLS</sequence>
<evidence type="ECO:0000256" key="1">
    <source>
        <dbReference type="ARBA" id="ARBA00005417"/>
    </source>
</evidence>
<protein>
    <submittedName>
        <fullName evidence="7">HMP/thiamine import ATP-binding protein YkoD</fullName>
        <ecNumber evidence="7">3.6.3.-</ecNumber>
    </submittedName>
</protein>
<keyword evidence="2" id="KW-0813">Transport</keyword>
<feature type="domain" description="ABC transporter" evidence="6">
    <location>
        <begin position="248"/>
        <end position="446"/>
    </location>
</feature>
<dbReference type="InterPro" id="IPR003593">
    <property type="entry name" value="AAA+_ATPase"/>
</dbReference>
<reference evidence="7 8" key="1">
    <citation type="submission" date="2018-11" db="EMBL/GenBank/DDBJ databases">
        <authorList>
            <person name="Kleinhagauer T."/>
            <person name="Glaeser S.P."/>
            <person name="Spergser J."/>
            <person name="Ruckert C."/>
            <person name="Kaempfer P."/>
            <person name="Busse H.-J."/>
        </authorList>
    </citation>
    <scope>NUCLEOTIDE SEQUENCE [LARGE SCALE GENOMIC DNA]</scope>
    <source>
        <strain evidence="7 8">812CH</strain>
    </source>
</reference>
<feature type="region of interest" description="Disordered" evidence="5">
    <location>
        <begin position="227"/>
        <end position="257"/>
    </location>
</feature>
<organism evidence="7 8">
    <name type="scientific">Corynebacterium pseudopelargi</name>
    <dbReference type="NCBI Taxonomy" id="2080757"/>
    <lineage>
        <taxon>Bacteria</taxon>
        <taxon>Bacillati</taxon>
        <taxon>Actinomycetota</taxon>
        <taxon>Actinomycetes</taxon>
        <taxon>Mycobacteriales</taxon>
        <taxon>Corynebacteriaceae</taxon>
        <taxon>Corynebacterium</taxon>
    </lineage>
</organism>
<dbReference type="PROSITE" id="PS50893">
    <property type="entry name" value="ABC_TRANSPORTER_2"/>
    <property type="match status" value="1"/>
</dbReference>
<comment type="similarity">
    <text evidence="1">Belongs to the ABC transporter superfamily.</text>
</comment>
<dbReference type="Proteomes" id="UP000271426">
    <property type="component" value="Chromosome"/>
</dbReference>
<evidence type="ECO:0000313" key="8">
    <source>
        <dbReference type="Proteomes" id="UP000271426"/>
    </source>
</evidence>
<evidence type="ECO:0000313" key="7">
    <source>
        <dbReference type="EMBL" id="AZA10077.1"/>
    </source>
</evidence>
<dbReference type="InterPro" id="IPR003439">
    <property type="entry name" value="ABC_transporter-like_ATP-bd"/>
</dbReference>
<dbReference type="GO" id="GO:0042626">
    <property type="term" value="F:ATPase-coupled transmembrane transporter activity"/>
    <property type="evidence" value="ECO:0007669"/>
    <property type="project" value="TreeGrafter"/>
</dbReference>
<dbReference type="GO" id="GO:0043190">
    <property type="term" value="C:ATP-binding cassette (ABC) transporter complex"/>
    <property type="evidence" value="ECO:0007669"/>
    <property type="project" value="TreeGrafter"/>
</dbReference>
<dbReference type="EMBL" id="CP033898">
    <property type="protein sequence ID" value="AZA10077.1"/>
    <property type="molecule type" value="Genomic_DNA"/>
</dbReference>
<evidence type="ECO:0000256" key="4">
    <source>
        <dbReference type="ARBA" id="ARBA00022840"/>
    </source>
</evidence>
<dbReference type="KEGG" id="cpso:CPPEL_09870"/>
<keyword evidence="8" id="KW-1185">Reference proteome</keyword>
<name>A0A3G6IWN6_9CORY</name>
<dbReference type="EC" id="3.6.3.-" evidence="7"/>
<dbReference type="SUPFAM" id="SSF52540">
    <property type="entry name" value="P-loop containing nucleoside triphosphate hydrolases"/>
    <property type="match status" value="2"/>
</dbReference>
<keyword evidence="3" id="KW-0547">Nucleotide-binding</keyword>
<accession>A0A3G6IWN6</accession>
<dbReference type="GO" id="GO:0005524">
    <property type="term" value="F:ATP binding"/>
    <property type="evidence" value="ECO:0007669"/>
    <property type="project" value="UniProtKB-KW"/>
</dbReference>
<keyword evidence="7" id="KW-0378">Hydrolase</keyword>
<feature type="compositionally biased region" description="Gly residues" evidence="5">
    <location>
        <begin position="231"/>
        <end position="249"/>
    </location>
</feature>
<dbReference type="InterPro" id="IPR027417">
    <property type="entry name" value="P-loop_NTPase"/>
</dbReference>
<evidence type="ECO:0000256" key="2">
    <source>
        <dbReference type="ARBA" id="ARBA00022448"/>
    </source>
</evidence>
<dbReference type="PANTHER" id="PTHR43553">
    <property type="entry name" value="HEAVY METAL TRANSPORTER"/>
    <property type="match status" value="1"/>
</dbReference>
<evidence type="ECO:0000259" key="6">
    <source>
        <dbReference type="PROSITE" id="PS50893"/>
    </source>
</evidence>
<dbReference type="Gene3D" id="3.40.50.300">
    <property type="entry name" value="P-loop containing nucleotide triphosphate hydrolases"/>
    <property type="match status" value="2"/>
</dbReference>
<dbReference type="GO" id="GO:0016887">
    <property type="term" value="F:ATP hydrolysis activity"/>
    <property type="evidence" value="ECO:0007669"/>
    <property type="project" value="InterPro"/>
</dbReference>
<keyword evidence="4 7" id="KW-0067">ATP-binding</keyword>
<dbReference type="SMART" id="SM00382">
    <property type="entry name" value="AAA"/>
    <property type="match status" value="1"/>
</dbReference>
<evidence type="ECO:0000256" key="5">
    <source>
        <dbReference type="SAM" id="MobiDB-lite"/>
    </source>
</evidence>
<evidence type="ECO:0000256" key="3">
    <source>
        <dbReference type="ARBA" id="ARBA00022741"/>
    </source>
</evidence>
<gene>
    <name evidence="7" type="primary">ykoD2</name>
    <name evidence="7" type="ORF">CPPEL_09870</name>
</gene>